<dbReference type="AlphaFoldDB" id="A0AAW6RVL4"/>
<proteinExistence type="predicted"/>
<feature type="non-terminal residue" evidence="1">
    <location>
        <position position="1"/>
    </location>
</feature>
<sequence length="276" mass="31663">YKDLKSVILYLECKRLLIFHNGWDPEPIYYEPEKNMNKSLLLAISILLSACSQPNQNKQMTASEKVESKVSQVKPNLSVENKVIQDLPIATFAFQQEGDQFIAKNCIWTDAPRAEGKNYWAILLSNEINGKSKFTKEELQSEKVKIGKPIKNCNGGSEDENQKYSYEIDREGDLVNFVSLKNDRIVQNSDHTFSIDLNKNGTPEQIYVCYNMESLDAFFIEPAFDHPYLKRVNVQLPYAIDGEIDEELQCGNMFYKKNGIIAKEDPKTGEYIYSVK</sequence>
<organism evidence="1 2">
    <name type="scientific">Acinetobacter johnsonii</name>
    <dbReference type="NCBI Taxonomy" id="40214"/>
    <lineage>
        <taxon>Bacteria</taxon>
        <taxon>Pseudomonadati</taxon>
        <taxon>Pseudomonadota</taxon>
        <taxon>Gammaproteobacteria</taxon>
        <taxon>Moraxellales</taxon>
        <taxon>Moraxellaceae</taxon>
        <taxon>Acinetobacter</taxon>
    </lineage>
</organism>
<dbReference type="EMBL" id="JAOECG010000011">
    <property type="protein sequence ID" value="MDG9787427.1"/>
    <property type="molecule type" value="Genomic_DNA"/>
</dbReference>
<name>A0AAW6RVL4_ACIJO</name>
<evidence type="ECO:0000313" key="1">
    <source>
        <dbReference type="EMBL" id="MDG9787427.1"/>
    </source>
</evidence>
<dbReference type="RefSeq" id="WP_228259148.1">
    <property type="nucleotide sequence ID" value="NZ_JAOBZW010000012.1"/>
</dbReference>
<reference evidence="1" key="1">
    <citation type="submission" date="2022-09" db="EMBL/GenBank/DDBJ databases">
        <title>Intensive care unit water sources are persistently colonized with multi-drug resistant bacteria and are the site of extensive horizontal gene transfer of antibiotic resistance genes.</title>
        <authorList>
            <person name="Diorio-Toth L."/>
        </authorList>
    </citation>
    <scope>NUCLEOTIDE SEQUENCE</scope>
    <source>
        <strain evidence="1">GD04065</strain>
    </source>
</reference>
<dbReference type="Proteomes" id="UP001157887">
    <property type="component" value="Unassembled WGS sequence"/>
</dbReference>
<comment type="caution">
    <text evidence="1">The sequence shown here is derived from an EMBL/GenBank/DDBJ whole genome shotgun (WGS) entry which is preliminary data.</text>
</comment>
<evidence type="ECO:0000313" key="2">
    <source>
        <dbReference type="Proteomes" id="UP001157887"/>
    </source>
</evidence>
<protein>
    <submittedName>
        <fullName evidence="1">Uncharacterized protein</fullName>
    </submittedName>
</protein>
<accession>A0AAW6RVL4</accession>
<gene>
    <name evidence="1" type="ORF">N7566_10605</name>
</gene>